<accession>A0AAU8LT81</accession>
<evidence type="ECO:0000313" key="1">
    <source>
        <dbReference type="EMBL" id="XCN72090.1"/>
    </source>
</evidence>
<reference evidence="1" key="2">
    <citation type="submission" date="2024-06" db="EMBL/GenBank/DDBJ databases">
        <authorList>
            <person name="Plum-Jensen L.E."/>
            <person name="Schramm A."/>
            <person name="Marshall I.P.G."/>
        </authorList>
    </citation>
    <scope>NUCLEOTIDE SEQUENCE</scope>
    <source>
        <strain evidence="1">Rat1</strain>
    </source>
</reference>
<organism evidence="1">
    <name type="scientific">Candidatus Electrothrix aestuarii</name>
    <dbReference type="NCBI Taxonomy" id="3062594"/>
    <lineage>
        <taxon>Bacteria</taxon>
        <taxon>Pseudomonadati</taxon>
        <taxon>Thermodesulfobacteriota</taxon>
        <taxon>Desulfobulbia</taxon>
        <taxon>Desulfobulbales</taxon>
        <taxon>Desulfobulbaceae</taxon>
        <taxon>Candidatus Electrothrix</taxon>
    </lineage>
</organism>
<proteinExistence type="predicted"/>
<dbReference type="Gene3D" id="3.40.50.300">
    <property type="entry name" value="P-loop containing nucleotide triphosphate hydrolases"/>
    <property type="match status" value="1"/>
</dbReference>
<evidence type="ECO:0008006" key="2">
    <source>
        <dbReference type="Google" id="ProtNLM"/>
    </source>
</evidence>
<dbReference type="KEGG" id="eaj:Q3M24_17505"/>
<dbReference type="AlphaFoldDB" id="A0AAU8LT81"/>
<sequence length="438" mass="49470">MTQRATTITEAYQVCNPDKPLSPDDDRYVDLTENRGVKQIAKTVTRRIKRSEADAHIKLLFTGHRGSGKTTELLRLQQELEENSFFTIYIDVEDILDLGSLSYLDVLVAIARQVQTALEQRKMPIRAELLDNIAQWFSERILEETKSREMAGGITTEAKAGSTIPFFAQFFASITASVKAGSSQRETIRTVLKRQLNVFMDRLNLLIATARQTVQANGSRDIVLIVDGMEKMHYELNDEGVSSHTDLFIRHAEQLRAPQCHIIYTVPVSLAYNQNLGADFDDVHVLPMVKTDAAGIAKLIELVERRVDTERIFSEPELLKRLVCASGGVVRDLMRLVRLATDTDEDIISAADVEYALKTLRNEYDRLIHSDDIPIFRRIQQERRIQGSDEEASRLLNHRLVLEYQNGERWTALHPAAAEIPWVKAALAADADDINDAA</sequence>
<gene>
    <name evidence="1" type="ORF">Q3M24_17505</name>
</gene>
<dbReference type="SUPFAM" id="SSF52540">
    <property type="entry name" value="P-loop containing nucleoside triphosphate hydrolases"/>
    <property type="match status" value="1"/>
</dbReference>
<reference evidence="1" key="1">
    <citation type="journal article" date="2024" name="Syst. Appl. Microbiol.">
        <title>First single-strain enrichments of Electrothrix cable bacteria, description of E. aestuarii sp. nov. and E. rattekaaiensis sp. nov., and proposal of a cable bacteria taxonomy following the rules of the SeqCode.</title>
        <authorList>
            <person name="Plum-Jensen L.E."/>
            <person name="Schramm A."/>
            <person name="Marshall I.P.G."/>
        </authorList>
    </citation>
    <scope>NUCLEOTIDE SEQUENCE</scope>
    <source>
        <strain evidence="1">Rat1</strain>
    </source>
</reference>
<protein>
    <recommendedName>
        <fullName evidence="2">AAA ATPase domain-containing protein</fullName>
    </recommendedName>
</protein>
<name>A0AAU8LT81_9BACT</name>
<dbReference type="EMBL" id="CP159373">
    <property type="protein sequence ID" value="XCN72090.1"/>
    <property type="molecule type" value="Genomic_DNA"/>
</dbReference>
<dbReference type="InterPro" id="IPR027417">
    <property type="entry name" value="P-loop_NTPase"/>
</dbReference>